<feature type="compositionally biased region" description="Gly residues" evidence="1">
    <location>
        <begin position="23"/>
        <end position="36"/>
    </location>
</feature>
<evidence type="ECO:0000313" key="3">
    <source>
        <dbReference type="EMBL" id="GJE59196.1"/>
    </source>
</evidence>
<gene>
    <name evidence="3" type="ORF">MPOCJGCO_1284</name>
</gene>
<feature type="chain" id="PRO_5046931274" evidence="2">
    <location>
        <begin position="23"/>
        <end position="96"/>
    </location>
</feature>
<dbReference type="Proteomes" id="UP001055057">
    <property type="component" value="Unassembled WGS sequence"/>
</dbReference>
<reference evidence="3" key="1">
    <citation type="journal article" date="2021" name="Front. Microbiol.">
        <title>Comprehensive Comparative Genomics and Phenotyping of Methylobacterium Species.</title>
        <authorList>
            <person name="Alessa O."/>
            <person name="Ogura Y."/>
            <person name="Fujitani Y."/>
            <person name="Takami H."/>
            <person name="Hayashi T."/>
            <person name="Sahin N."/>
            <person name="Tani A."/>
        </authorList>
    </citation>
    <scope>NUCLEOTIDE SEQUENCE</scope>
    <source>
        <strain evidence="3">DSM 23632</strain>
    </source>
</reference>
<comment type="caution">
    <text evidence="3">The sequence shown here is derived from an EMBL/GenBank/DDBJ whole genome shotgun (WGS) entry which is preliminary data.</text>
</comment>
<evidence type="ECO:0000256" key="2">
    <source>
        <dbReference type="SAM" id="SignalP"/>
    </source>
</evidence>
<name>A0ABQ4TXA0_9HYPH</name>
<keyword evidence="4" id="KW-1185">Reference proteome</keyword>
<organism evidence="3 4">
    <name type="scientific">Methylobacterium trifolii</name>
    <dbReference type="NCBI Taxonomy" id="1003092"/>
    <lineage>
        <taxon>Bacteria</taxon>
        <taxon>Pseudomonadati</taxon>
        <taxon>Pseudomonadota</taxon>
        <taxon>Alphaproteobacteria</taxon>
        <taxon>Hyphomicrobiales</taxon>
        <taxon>Methylobacteriaceae</taxon>
        <taxon>Methylobacterium</taxon>
    </lineage>
</organism>
<keyword evidence="2" id="KW-0732">Signal</keyword>
<dbReference type="RefSeq" id="WP_238181787.1">
    <property type="nucleotide sequence ID" value="NZ_BPRB01000064.1"/>
</dbReference>
<dbReference type="EMBL" id="BPRB01000064">
    <property type="protein sequence ID" value="GJE59196.1"/>
    <property type="molecule type" value="Genomic_DNA"/>
</dbReference>
<evidence type="ECO:0000256" key="1">
    <source>
        <dbReference type="SAM" id="MobiDB-lite"/>
    </source>
</evidence>
<accession>A0ABQ4TXA0</accession>
<feature type="region of interest" description="Disordered" evidence="1">
    <location>
        <begin position="22"/>
        <end position="53"/>
    </location>
</feature>
<feature type="signal peptide" evidence="2">
    <location>
        <begin position="1"/>
        <end position="22"/>
    </location>
</feature>
<evidence type="ECO:0000313" key="4">
    <source>
        <dbReference type="Proteomes" id="UP001055057"/>
    </source>
</evidence>
<proteinExistence type="predicted"/>
<protein>
    <submittedName>
        <fullName evidence="3">Uncharacterized protein</fullName>
    </submittedName>
</protein>
<reference evidence="3" key="2">
    <citation type="submission" date="2021-08" db="EMBL/GenBank/DDBJ databases">
        <authorList>
            <person name="Tani A."/>
            <person name="Ola A."/>
            <person name="Ogura Y."/>
            <person name="Katsura K."/>
            <person name="Hayashi T."/>
        </authorList>
    </citation>
    <scope>NUCLEOTIDE SEQUENCE</scope>
    <source>
        <strain evidence="3">DSM 23632</strain>
    </source>
</reference>
<sequence>MTRIVAAAILAAALALPVAAQAGGSGGDRMPAGGGHMSSYVSDPYHDPRSLHSQRNRTGQLLGAPMFSDMPSATVARRNLVEPHWAAGSTPRRLHR</sequence>